<protein>
    <recommendedName>
        <fullName evidence="11">G-protein coupled receptors family 1 profile domain-containing protein</fullName>
    </recommendedName>
</protein>
<evidence type="ECO:0000313" key="12">
    <source>
        <dbReference type="EnsemblMetazoa" id="XP_038044611.1"/>
    </source>
</evidence>
<feature type="transmembrane region" description="Helical" evidence="10">
    <location>
        <begin position="268"/>
        <end position="290"/>
    </location>
</feature>
<dbReference type="RefSeq" id="XP_038044611.1">
    <property type="nucleotide sequence ID" value="XM_038188683.1"/>
</dbReference>
<feature type="transmembrane region" description="Helical" evidence="10">
    <location>
        <begin position="68"/>
        <end position="88"/>
    </location>
</feature>
<evidence type="ECO:0000256" key="4">
    <source>
        <dbReference type="ARBA" id="ARBA00022989"/>
    </source>
</evidence>
<keyword evidence="3 9" id="KW-0812">Transmembrane</keyword>
<keyword evidence="8 9" id="KW-0807">Transducer</keyword>
<dbReference type="PROSITE" id="PS00237">
    <property type="entry name" value="G_PROTEIN_RECEP_F1_1"/>
    <property type="match status" value="1"/>
</dbReference>
<evidence type="ECO:0000256" key="2">
    <source>
        <dbReference type="ARBA" id="ARBA00022475"/>
    </source>
</evidence>
<dbReference type="OMA" id="ICGIMEG"/>
<evidence type="ECO:0000256" key="8">
    <source>
        <dbReference type="ARBA" id="ARBA00023224"/>
    </source>
</evidence>
<reference evidence="12" key="1">
    <citation type="submission" date="2022-11" db="UniProtKB">
        <authorList>
            <consortium name="EnsemblMetazoa"/>
        </authorList>
    </citation>
    <scope>IDENTIFICATION</scope>
</reference>
<dbReference type="Gene3D" id="1.20.1070.10">
    <property type="entry name" value="Rhodopsin 7-helix transmembrane proteins"/>
    <property type="match status" value="1"/>
</dbReference>
<keyword evidence="2" id="KW-1003">Cell membrane</keyword>
<organism evidence="12 13">
    <name type="scientific">Patiria miniata</name>
    <name type="common">Bat star</name>
    <name type="synonym">Asterina miniata</name>
    <dbReference type="NCBI Taxonomy" id="46514"/>
    <lineage>
        <taxon>Eukaryota</taxon>
        <taxon>Metazoa</taxon>
        <taxon>Echinodermata</taxon>
        <taxon>Eleutherozoa</taxon>
        <taxon>Asterozoa</taxon>
        <taxon>Asteroidea</taxon>
        <taxon>Valvatacea</taxon>
        <taxon>Valvatida</taxon>
        <taxon>Asterinidae</taxon>
        <taxon>Patiria</taxon>
    </lineage>
</organism>
<keyword evidence="6 10" id="KW-0472">Membrane</keyword>
<dbReference type="PANTHER" id="PTHR24228">
    <property type="entry name" value="B2 BRADYKININ RECEPTOR/ANGIOTENSIN II RECEPTOR"/>
    <property type="match status" value="1"/>
</dbReference>
<feature type="transmembrane region" description="Helical" evidence="10">
    <location>
        <begin position="296"/>
        <end position="316"/>
    </location>
</feature>
<comment type="similarity">
    <text evidence="9">Belongs to the G-protein coupled receptor 1 family.</text>
</comment>
<feature type="transmembrane region" description="Helical" evidence="10">
    <location>
        <begin position="205"/>
        <end position="225"/>
    </location>
</feature>
<keyword evidence="5 9" id="KW-0297">G-protein coupled receptor</keyword>
<keyword evidence="13" id="KW-1185">Reference proteome</keyword>
<evidence type="ECO:0000256" key="1">
    <source>
        <dbReference type="ARBA" id="ARBA00004651"/>
    </source>
</evidence>
<evidence type="ECO:0000256" key="3">
    <source>
        <dbReference type="ARBA" id="ARBA00022692"/>
    </source>
</evidence>
<evidence type="ECO:0000256" key="7">
    <source>
        <dbReference type="ARBA" id="ARBA00023170"/>
    </source>
</evidence>
<dbReference type="GeneID" id="119719284"/>
<dbReference type="CDD" id="cd00637">
    <property type="entry name" value="7tm_classA_rhodopsin-like"/>
    <property type="match status" value="1"/>
</dbReference>
<evidence type="ECO:0000259" key="11">
    <source>
        <dbReference type="PROSITE" id="PS50262"/>
    </source>
</evidence>
<dbReference type="PROSITE" id="PS50262">
    <property type="entry name" value="G_PROTEIN_RECEP_F1_2"/>
    <property type="match status" value="1"/>
</dbReference>
<keyword evidence="7 9" id="KW-0675">Receptor</keyword>
<feature type="transmembrane region" description="Helical" evidence="10">
    <location>
        <begin position="33"/>
        <end position="56"/>
    </location>
</feature>
<dbReference type="Proteomes" id="UP000887568">
    <property type="component" value="Unplaced"/>
</dbReference>
<feature type="domain" description="G-protein coupled receptors family 1 profile" evidence="11">
    <location>
        <begin position="48"/>
        <end position="315"/>
    </location>
</feature>
<dbReference type="OrthoDB" id="2105199at2759"/>
<dbReference type="Pfam" id="PF00001">
    <property type="entry name" value="7tm_1"/>
    <property type="match status" value="1"/>
</dbReference>
<evidence type="ECO:0000256" key="5">
    <source>
        <dbReference type="ARBA" id="ARBA00023040"/>
    </source>
</evidence>
<evidence type="ECO:0000256" key="9">
    <source>
        <dbReference type="RuleBase" id="RU000688"/>
    </source>
</evidence>
<evidence type="ECO:0000256" key="6">
    <source>
        <dbReference type="ARBA" id="ARBA00023136"/>
    </source>
</evidence>
<feature type="transmembrane region" description="Helical" evidence="10">
    <location>
        <begin position="151"/>
        <end position="171"/>
    </location>
</feature>
<evidence type="ECO:0000313" key="13">
    <source>
        <dbReference type="Proteomes" id="UP000887568"/>
    </source>
</evidence>
<proteinExistence type="inferred from homology"/>
<comment type="subcellular location">
    <subcellularLocation>
        <location evidence="1">Cell membrane</location>
        <topology evidence="1">Multi-pass membrane protein</topology>
    </subcellularLocation>
</comment>
<dbReference type="EnsemblMetazoa" id="XM_038188683.1">
    <property type="protein sequence ID" value="XP_038044611.1"/>
    <property type="gene ID" value="LOC119719284"/>
</dbReference>
<keyword evidence="4 10" id="KW-1133">Transmembrane helix</keyword>
<sequence length="354" mass="39534">MSSTSAQEIMYKNDTSDYAEDIVVYGYYFERQVICAVLISGGIFGTIGNCFVVMAVSLSKKLQTATNVFVVNLAVADVMTCLITPWQAVAILGGDEWPIPRAQWVCTVIAFVVVVTIGCSVNNLALIAVNRWVGITKSRFTTRRIYTARKLALMVIFSWAIPICCALTPVLTDLGELGYETLYKSCTWVRSNPYSFYYNMLITAIYYPIQLIVIMISYSSIFCYVRRTSRKMTRADAPSLSGKISGGGGNRAMRRQLWKRQLDVTKNLLYIVLAFLICLTPYFVSILSSAAWSYRLVPWGAVILFCNSCANPIIYATSHPGFKEAFGHMIRCRKIPVANPSQRIRSSNTGDTRA</sequence>
<dbReference type="SUPFAM" id="SSF81321">
    <property type="entry name" value="Family A G protein-coupled receptor-like"/>
    <property type="match status" value="1"/>
</dbReference>
<accession>A0A913Z0T1</accession>
<evidence type="ECO:0000256" key="10">
    <source>
        <dbReference type="SAM" id="Phobius"/>
    </source>
</evidence>
<dbReference type="PRINTS" id="PR00237">
    <property type="entry name" value="GPCRRHODOPSN"/>
</dbReference>
<name>A0A913Z0T1_PATMI</name>
<dbReference type="InterPro" id="IPR017452">
    <property type="entry name" value="GPCR_Rhodpsn_7TM"/>
</dbReference>
<dbReference type="GO" id="GO:0005886">
    <property type="term" value="C:plasma membrane"/>
    <property type="evidence" value="ECO:0007669"/>
    <property type="project" value="UniProtKB-SubCell"/>
</dbReference>
<dbReference type="InterPro" id="IPR000276">
    <property type="entry name" value="GPCR_Rhodpsn"/>
</dbReference>
<dbReference type="PANTHER" id="PTHR24228:SF72">
    <property type="entry name" value="G-PROTEIN COUPLED RECEPTORS FAMILY 1 PROFILE DOMAIN-CONTAINING PROTEIN"/>
    <property type="match status" value="1"/>
</dbReference>
<feature type="transmembrane region" description="Helical" evidence="10">
    <location>
        <begin position="108"/>
        <end position="130"/>
    </location>
</feature>
<dbReference type="AlphaFoldDB" id="A0A913Z0T1"/>
<dbReference type="GO" id="GO:0004930">
    <property type="term" value="F:G protein-coupled receptor activity"/>
    <property type="evidence" value="ECO:0007669"/>
    <property type="project" value="UniProtKB-KW"/>
</dbReference>